<keyword evidence="5 7" id="KW-0378">Hydrolase</keyword>
<dbReference type="InterPro" id="IPR019757">
    <property type="entry name" value="Pept_S26A_signal_pept_1_Lys-AS"/>
</dbReference>
<evidence type="ECO:0000256" key="6">
    <source>
        <dbReference type="PIRSR" id="PIRSR600223-1"/>
    </source>
</evidence>
<feature type="active site" evidence="6">
    <location>
        <position position="131"/>
    </location>
</feature>
<evidence type="ECO:0000256" key="4">
    <source>
        <dbReference type="ARBA" id="ARBA00019232"/>
    </source>
</evidence>
<dbReference type="PANTHER" id="PTHR43390:SF1">
    <property type="entry name" value="CHLOROPLAST PROCESSING PEPTIDASE"/>
    <property type="match status" value="1"/>
</dbReference>
<feature type="active site" evidence="6">
    <location>
        <position position="174"/>
    </location>
</feature>
<reference evidence="9 10" key="1">
    <citation type="submission" date="2018-05" db="EMBL/GenBank/DDBJ databases">
        <title>Genomic Encyclopedia of Type Strains, Phase IV (KMG-IV): sequencing the most valuable type-strain genomes for metagenomic binning, comparative biology and taxonomic classification.</title>
        <authorList>
            <person name="Goeker M."/>
        </authorList>
    </citation>
    <scope>NUCLEOTIDE SEQUENCE [LARGE SCALE GENOMIC DNA]</scope>
    <source>
        <strain evidence="9 10">DSM 19792</strain>
    </source>
</reference>
<dbReference type="InterPro" id="IPR019758">
    <property type="entry name" value="Pept_S26A_signal_pept_1_CS"/>
</dbReference>
<comment type="catalytic activity">
    <reaction evidence="1 7">
        <text>Cleavage of hydrophobic, N-terminal signal or leader sequences from secreted and periplasmic proteins.</text>
        <dbReference type="EC" id="3.4.21.89"/>
    </reaction>
</comment>
<name>A0A318IWF8_9BURK</name>
<dbReference type="GO" id="GO:0006465">
    <property type="term" value="P:signal peptide processing"/>
    <property type="evidence" value="ECO:0007669"/>
    <property type="project" value="InterPro"/>
</dbReference>
<dbReference type="PANTHER" id="PTHR43390">
    <property type="entry name" value="SIGNAL PEPTIDASE I"/>
    <property type="match status" value="1"/>
</dbReference>
<dbReference type="GO" id="GO:0004252">
    <property type="term" value="F:serine-type endopeptidase activity"/>
    <property type="evidence" value="ECO:0007669"/>
    <property type="project" value="InterPro"/>
</dbReference>
<dbReference type="InterPro" id="IPR019533">
    <property type="entry name" value="Peptidase_S26"/>
</dbReference>
<feature type="transmembrane region" description="Helical" evidence="7">
    <location>
        <begin position="59"/>
        <end position="81"/>
    </location>
</feature>
<dbReference type="OrthoDB" id="8894855at2"/>
<protein>
    <recommendedName>
        <fullName evidence="4 7">Signal peptidase I</fullName>
        <ecNumber evidence="3 7">3.4.21.89</ecNumber>
    </recommendedName>
</protein>
<keyword evidence="7" id="KW-0645">Protease</keyword>
<dbReference type="SUPFAM" id="SSF51306">
    <property type="entry name" value="LexA/Signal peptidase"/>
    <property type="match status" value="1"/>
</dbReference>
<comment type="subcellular location">
    <subcellularLocation>
        <location evidence="7">Membrane</location>
        <topology evidence="7">Single-pass type II membrane protein</topology>
    </subcellularLocation>
</comment>
<keyword evidence="7" id="KW-0472">Membrane</keyword>
<dbReference type="InterPro" id="IPR036286">
    <property type="entry name" value="LexA/Signal_pep-like_sf"/>
</dbReference>
<comment type="caution">
    <text evidence="7">Lacks conserved residue(s) required for the propagation of feature annotation.</text>
</comment>
<dbReference type="Pfam" id="PF10502">
    <property type="entry name" value="Peptidase_S26"/>
    <property type="match status" value="1"/>
</dbReference>
<evidence type="ECO:0000256" key="3">
    <source>
        <dbReference type="ARBA" id="ARBA00013208"/>
    </source>
</evidence>
<comment type="caution">
    <text evidence="9">The sequence shown here is derived from an EMBL/GenBank/DDBJ whole genome shotgun (WGS) entry which is preliminary data.</text>
</comment>
<evidence type="ECO:0000256" key="1">
    <source>
        <dbReference type="ARBA" id="ARBA00000677"/>
    </source>
</evidence>
<dbReference type="PROSITE" id="PS00761">
    <property type="entry name" value="SPASE_I_3"/>
    <property type="match status" value="1"/>
</dbReference>
<keyword evidence="7" id="KW-1133">Transmembrane helix</keyword>
<dbReference type="PRINTS" id="PR00727">
    <property type="entry name" value="LEADERPTASE"/>
</dbReference>
<evidence type="ECO:0000256" key="5">
    <source>
        <dbReference type="ARBA" id="ARBA00022801"/>
    </source>
</evidence>
<dbReference type="GO" id="GO:0016020">
    <property type="term" value="C:membrane"/>
    <property type="evidence" value="ECO:0007669"/>
    <property type="project" value="UniProtKB-SubCell"/>
</dbReference>
<evidence type="ECO:0000313" key="10">
    <source>
        <dbReference type="Proteomes" id="UP000247792"/>
    </source>
</evidence>
<comment type="similarity">
    <text evidence="2 7">Belongs to the peptidase S26 family.</text>
</comment>
<dbReference type="GO" id="GO:0009003">
    <property type="term" value="F:signal peptidase activity"/>
    <property type="evidence" value="ECO:0007669"/>
    <property type="project" value="UniProtKB-EC"/>
</dbReference>
<keyword evidence="7" id="KW-0812">Transmembrane</keyword>
<feature type="transmembrane region" description="Helical" evidence="7">
    <location>
        <begin position="24"/>
        <end position="47"/>
    </location>
</feature>
<dbReference type="InterPro" id="IPR000223">
    <property type="entry name" value="Pept_S26A_signal_pept_1"/>
</dbReference>
<dbReference type="Gene3D" id="2.10.109.10">
    <property type="entry name" value="Umud Fragment, subunit A"/>
    <property type="match status" value="1"/>
</dbReference>
<organism evidence="9 10">
    <name type="scientific">Undibacterium pigrum</name>
    <dbReference type="NCBI Taxonomy" id="401470"/>
    <lineage>
        <taxon>Bacteria</taxon>
        <taxon>Pseudomonadati</taxon>
        <taxon>Pseudomonadota</taxon>
        <taxon>Betaproteobacteria</taxon>
        <taxon>Burkholderiales</taxon>
        <taxon>Oxalobacteraceae</taxon>
        <taxon>Undibacterium</taxon>
    </lineage>
</organism>
<dbReference type="EMBL" id="QJKB01000010">
    <property type="protein sequence ID" value="PXX39809.1"/>
    <property type="molecule type" value="Genomic_DNA"/>
</dbReference>
<accession>A0A318IWF8</accession>
<proteinExistence type="inferred from homology"/>
<sequence length="275" mass="30562">MNTEYKSKPWLAVLLNVFAPGLGFVYVNQLALTVANILFFPILLLLAGRSSVIFSALGFFLVTVLLICAWFASLVVVFQLARRRPLAKRGLLQRWYALLLIGIAVNAAIQFCSARRGELFGYDVFNVPGASMETTLLVGDKFIANTLAFQNQKPQRGDVVVLQNPAQPEVKYVKRIIGLPGEQVDLHDNKLLINGRAIPDAHAFYDLNKSVPISEQPYIVPPDSYFVLGDNRNNSLDSRHFGSVPGEKIYARAEMVWFSSGVDSIRMSRMGLAIK</sequence>
<feature type="transmembrane region" description="Helical" evidence="7">
    <location>
        <begin position="93"/>
        <end position="112"/>
    </location>
</feature>
<evidence type="ECO:0000313" key="9">
    <source>
        <dbReference type="EMBL" id="PXX39809.1"/>
    </source>
</evidence>
<evidence type="ECO:0000256" key="7">
    <source>
        <dbReference type="RuleBase" id="RU362042"/>
    </source>
</evidence>
<keyword evidence="10" id="KW-1185">Reference proteome</keyword>
<dbReference type="AlphaFoldDB" id="A0A318IWF8"/>
<dbReference type="NCBIfam" id="TIGR02227">
    <property type="entry name" value="sigpep_I_bact"/>
    <property type="match status" value="1"/>
</dbReference>
<gene>
    <name evidence="9" type="ORF">DFR42_110175</name>
</gene>
<dbReference type="EC" id="3.4.21.89" evidence="3 7"/>
<evidence type="ECO:0000259" key="8">
    <source>
        <dbReference type="Pfam" id="PF10502"/>
    </source>
</evidence>
<dbReference type="CDD" id="cd06530">
    <property type="entry name" value="S26_SPase_I"/>
    <property type="match status" value="1"/>
</dbReference>
<dbReference type="Proteomes" id="UP000247792">
    <property type="component" value="Unassembled WGS sequence"/>
</dbReference>
<feature type="domain" description="Peptidase S26" evidence="8">
    <location>
        <begin position="120"/>
        <end position="258"/>
    </location>
</feature>
<dbReference type="PROSITE" id="PS00760">
    <property type="entry name" value="SPASE_I_2"/>
    <property type="match status" value="1"/>
</dbReference>
<evidence type="ECO:0000256" key="2">
    <source>
        <dbReference type="ARBA" id="ARBA00009370"/>
    </source>
</evidence>
<dbReference type="RefSeq" id="WP_110257456.1">
    <property type="nucleotide sequence ID" value="NZ_QJKB01000010.1"/>
</dbReference>